<dbReference type="AlphaFoldDB" id="A0A7K1Y048"/>
<dbReference type="Gene3D" id="2.60.40.10">
    <property type="entry name" value="Immunoglobulins"/>
    <property type="match status" value="1"/>
</dbReference>
<evidence type="ECO:0000313" key="2">
    <source>
        <dbReference type="EMBL" id="MXV16590.1"/>
    </source>
</evidence>
<keyword evidence="3" id="KW-1185">Reference proteome</keyword>
<reference evidence="2 3" key="1">
    <citation type="submission" date="2019-11" db="EMBL/GenBank/DDBJ databases">
        <title>Pedobacter sp. HMF7056 Genome sequencing and assembly.</title>
        <authorList>
            <person name="Kang H."/>
            <person name="Kim H."/>
            <person name="Joh K."/>
        </authorList>
    </citation>
    <scope>NUCLEOTIDE SEQUENCE [LARGE SCALE GENOMIC DNA]</scope>
    <source>
        <strain evidence="2 3">HMF7056</strain>
    </source>
</reference>
<comment type="caution">
    <text evidence="2">The sequence shown here is derived from an EMBL/GenBank/DDBJ whole genome shotgun (WGS) entry which is preliminary data.</text>
</comment>
<dbReference type="Proteomes" id="UP000451233">
    <property type="component" value="Unassembled WGS sequence"/>
</dbReference>
<gene>
    <name evidence="2" type="ORF">GS398_14910</name>
</gene>
<organism evidence="2 3">
    <name type="scientific">Hufsiella ginkgonis</name>
    <dbReference type="NCBI Taxonomy" id="2695274"/>
    <lineage>
        <taxon>Bacteria</taxon>
        <taxon>Pseudomonadati</taxon>
        <taxon>Bacteroidota</taxon>
        <taxon>Sphingobacteriia</taxon>
        <taxon>Sphingobacteriales</taxon>
        <taxon>Sphingobacteriaceae</taxon>
        <taxon>Hufsiella</taxon>
    </lineage>
</organism>
<dbReference type="SUPFAM" id="SSF49373">
    <property type="entry name" value="Invasin/intimin cell-adhesion fragments"/>
    <property type="match status" value="1"/>
</dbReference>
<evidence type="ECO:0000313" key="3">
    <source>
        <dbReference type="Proteomes" id="UP000451233"/>
    </source>
</evidence>
<keyword evidence="1" id="KW-0732">Signal</keyword>
<feature type="signal peptide" evidence="1">
    <location>
        <begin position="1"/>
        <end position="22"/>
    </location>
</feature>
<keyword evidence="2" id="KW-0121">Carboxypeptidase</keyword>
<keyword evidence="2" id="KW-0645">Protease</keyword>
<keyword evidence="2" id="KW-0378">Hydrolase</keyword>
<evidence type="ECO:0000256" key="1">
    <source>
        <dbReference type="SAM" id="SignalP"/>
    </source>
</evidence>
<dbReference type="RefSeq" id="WP_160907572.1">
    <property type="nucleotide sequence ID" value="NZ_WVHS01000003.1"/>
</dbReference>
<dbReference type="EMBL" id="WVHS01000003">
    <property type="protein sequence ID" value="MXV16590.1"/>
    <property type="molecule type" value="Genomic_DNA"/>
</dbReference>
<protein>
    <submittedName>
        <fullName evidence="2">Carboxypeptidase regulatory-like domain-containing protein</fullName>
    </submittedName>
</protein>
<feature type="chain" id="PRO_5029554185" evidence="1">
    <location>
        <begin position="23"/>
        <end position="907"/>
    </location>
</feature>
<proteinExistence type="predicted"/>
<dbReference type="InterPro" id="IPR008964">
    <property type="entry name" value="Invasin/intimin_cell_adhesion"/>
</dbReference>
<sequence length="907" mass="99821">MKIRQTLAILTILLCCVLPAFSQRDSVSLSTVINKTNTLMESRPLEKVYLHFDKPYYAINDTIWFKAYLTFGLHQPSELSKIVYVDIISSRDSLVRTLMLPVKDGAATGSVPLTPPMFKQDNYHIKAYTKWMANFDQAYFFNKTISVGNSINKQVTSRVAFKRSVSNNIPQVSASITYNDPDGNPYTNKKVNWVITSGFDEIAKGRETTDDKGLLTINFANTRSLDLAGAVLTTTLDAGNKKEYDQVYPLKSVAAPNDVQFFPEGGSLIGSIRSKVAVKAIQSNGLGTDFSATVTDNSGASITTFDSQHAGLGAFVFTPDAGKSYKVNVDFKDGTRGSYDLPRVRASGILLSASVTDTSKIFIRLTADSTYFKSRMGQTFYVLGKSGQVICYAAQISLNSPSFSAYIPTGKFPSGVVQITLMSNTGIPLSERVVFVSHKDQLGLTVASDKPVYGRRQKVKLSITAKNSVTPAFADLSLSVIDETRIPVNESTETTILSHLLLSSDLKGYIENPNYYFRQVTEKTMADLDLLMLTQGYRRFTYQEILSGKIPPVVYLPEQGIELTGTLRALDGRPFKGGVLNLSIPDKYYSARAVSDAEGKFKFPNLAFADSAQVIVSAKGNYNAKSLMVMMDGTAYPAVEKNPNYPDERLNIDTMMVNYLQNVKKIYESSRVLKEITITSKAPKKTTTVHTDYPALTGLSPNADHVINGDRLTGCNNVLTCLQTMAFGVTLVDNVFYVARDYNAGQRIPMAVFVKGMPVDVSYLMSLNPAEIESVEIFLKDDLGLVNRAYQTNGVLVINTKTAPKGTKISLQELQDIIGQPSVAKMSPKGYDFAKVFYVPKYVVGTNTFGPDLRTTIFWNPKVLTDAAGKASAEFFSADNKGTYRAVVEGIDKEGRIGRTVYRFKVE</sequence>
<name>A0A7K1Y048_9SPHI</name>
<dbReference type="InterPro" id="IPR013783">
    <property type="entry name" value="Ig-like_fold"/>
</dbReference>
<accession>A0A7K1Y048</accession>
<dbReference type="GO" id="GO:0004180">
    <property type="term" value="F:carboxypeptidase activity"/>
    <property type="evidence" value="ECO:0007669"/>
    <property type="project" value="UniProtKB-KW"/>
</dbReference>